<dbReference type="EMBL" id="LUGH01001048">
    <property type="protein sequence ID" value="OBZ81812.1"/>
    <property type="molecule type" value="Genomic_DNA"/>
</dbReference>
<keyword evidence="8 10" id="KW-1133">Transmembrane helix</keyword>
<evidence type="ECO:0000259" key="12">
    <source>
        <dbReference type="Pfam" id="PF07819"/>
    </source>
</evidence>
<organism evidence="14 15">
    <name type="scientific">Choanephora cucurbitarum</name>
    <dbReference type="NCBI Taxonomy" id="101091"/>
    <lineage>
        <taxon>Eukaryota</taxon>
        <taxon>Fungi</taxon>
        <taxon>Fungi incertae sedis</taxon>
        <taxon>Mucoromycota</taxon>
        <taxon>Mucoromycotina</taxon>
        <taxon>Mucoromycetes</taxon>
        <taxon>Mucorales</taxon>
        <taxon>Mucorineae</taxon>
        <taxon>Choanephoraceae</taxon>
        <taxon>Choanephoroideae</taxon>
        <taxon>Choanephora</taxon>
    </lineage>
</organism>
<evidence type="ECO:0000256" key="1">
    <source>
        <dbReference type="ARBA" id="ARBA00004477"/>
    </source>
</evidence>
<name>A0A1C7MYC9_9FUNG</name>
<keyword evidence="15" id="KW-1185">Reference proteome</keyword>
<evidence type="ECO:0000256" key="10">
    <source>
        <dbReference type="RuleBase" id="RU365011"/>
    </source>
</evidence>
<dbReference type="STRING" id="101091.A0A1C7MYC9"/>
<dbReference type="EC" id="3.1.-.-" evidence="10"/>
<dbReference type="InterPro" id="IPR056824">
    <property type="entry name" value="PGAP1_TMD"/>
</dbReference>
<dbReference type="Proteomes" id="UP000093000">
    <property type="component" value="Unassembled WGS sequence"/>
</dbReference>
<comment type="subcellular location">
    <subcellularLocation>
        <location evidence="1">Endoplasmic reticulum membrane</location>
        <topology evidence="1">Multi-pass membrane protein</topology>
    </subcellularLocation>
</comment>
<sequence length="1064" mass="120914">MNDTDSTEKAKTPSAKPPQLRIEQINHVMKHSSSPESSPSSPSSPHLTRDMMLPQLYRLLRSSQLIVLALILFSLMSIYVMLDSLQNYQRDVTGCQTTYMRPEYIKQTGFDSEMTRFAGKYGLYLYREKGIDYNQQPTGVPVLFIPGHAGSYKQVRSIAAESAVYYDQFHANDLDKWEQGVRNLDFFTVDFHEEFSALHGQSILEQAEYLNDAVDYILKLYPQTRKYNLDMKLPDPTSVIIIGHSMGGIVARTMVTMSNYQHGTINTIITMSTPHMLPPVPFDWKISKLYDDINQFWQEGFLQHAPANDNDEHHHINTKSHQIASLHDISIVSMAGGTLDNTVCSDSTNIGSIVPPTNGFTVFSTAVPHVWTGADHVSILTCSQLVKVVSRTLLELVDVRRGSQTKPLPERMKILRQAFLSGLEDRRGDGSDLQLGNLTLFNLEPHEAIFMQPGERLHIGNQEPLAKIMLLPTVANANAFAVLSSSPIDLNGRFELFLCSHIGPTIKYVQLTCRSINSISVPIPASTKQDIHPFSGNTFSFASIEFDEMGSYTYIGIVDKGSSENEFLIAEPFRRDANHQVVHQSMLSIALEGVHVKSSPGLFTSIRIPSIESPILAYHLKVSRPNCQFYPSYFAPFLRQSISTMHESKFYVNLAGEGEAETEISIHGRTAFASVVSASRVLDKNGLSFQVWMDPACPEPLQLDLSIDWYGSAGRLGFRNGIMLATFSFVIVMLVFVAQIKCYNDSGIYPDFGQGLSFCLRRSLPIVMICVGLCSIAQCTSASSLDDVWHHLPSTQIAWQDIMSGNTDPFFWWIPLAGLIMSLGIVSLLWLMVEGLIRSITLLLTFFLRQGALSFWPISRAQETRYQQIQRRAITTFVLFVLVATFIPYQFVFVVAFLVQIVTCVRSFFRYKAYQANRVELRRLNRYNYMLSLLLLFFTLLPFNLPILLVWIRNISVHWFVPFSSDHSVLAIAPFMIYVEVLTSNRKMIPRQTNRFMSMATYFIMYYIVIYAFLYGIKYTHWIYFLTNNLVVWLLLLHFQSSHYGRLAYHYVIEHVRWTSKKHS</sequence>
<dbReference type="GO" id="GO:0006888">
    <property type="term" value="P:endoplasmic reticulum to Golgi vesicle-mediated transport"/>
    <property type="evidence" value="ECO:0007669"/>
    <property type="project" value="TreeGrafter"/>
</dbReference>
<dbReference type="FunCoup" id="A0A1C7MYC9">
    <property type="interactions" value="207"/>
</dbReference>
<feature type="transmembrane region" description="Helical" evidence="10">
    <location>
        <begin position="722"/>
        <end position="743"/>
    </location>
</feature>
<evidence type="ECO:0000313" key="15">
    <source>
        <dbReference type="Proteomes" id="UP000093000"/>
    </source>
</evidence>
<evidence type="ECO:0000256" key="4">
    <source>
        <dbReference type="ARBA" id="ARBA00022692"/>
    </source>
</evidence>
<feature type="transmembrane region" description="Helical" evidence="10">
    <location>
        <begin position="967"/>
        <end position="984"/>
    </location>
</feature>
<keyword evidence="7 10" id="KW-0653">Protein transport</keyword>
<dbReference type="Pfam" id="PF07819">
    <property type="entry name" value="PGAP1"/>
    <property type="match status" value="1"/>
</dbReference>
<dbReference type="InterPro" id="IPR039529">
    <property type="entry name" value="PGAP1/BST1"/>
</dbReference>
<evidence type="ECO:0000256" key="8">
    <source>
        <dbReference type="ARBA" id="ARBA00022989"/>
    </source>
</evidence>
<proteinExistence type="inferred from homology"/>
<dbReference type="InParanoid" id="A0A1C7MYC9"/>
<dbReference type="Pfam" id="PF25140">
    <property type="entry name" value="PGAP1_TMD"/>
    <property type="match status" value="1"/>
</dbReference>
<comment type="similarity">
    <text evidence="2 10">Belongs to the GPI inositol-deacylase family.</text>
</comment>
<dbReference type="SUPFAM" id="SSF53474">
    <property type="entry name" value="alpha/beta-Hydrolases"/>
    <property type="match status" value="1"/>
</dbReference>
<feature type="transmembrane region" description="Helical" evidence="10">
    <location>
        <begin position="996"/>
        <end position="1015"/>
    </location>
</feature>
<reference evidence="14 15" key="1">
    <citation type="submission" date="2016-03" db="EMBL/GenBank/DDBJ databases">
        <title>Choanephora cucurbitarum.</title>
        <authorList>
            <person name="Min B."/>
            <person name="Park H."/>
            <person name="Park J.-H."/>
            <person name="Shin H.-D."/>
            <person name="Choi I.-G."/>
        </authorList>
    </citation>
    <scope>NUCLEOTIDE SEQUENCE [LARGE SCALE GENOMIC DNA]</scope>
    <source>
        <strain evidence="14 15">KUS-F28377</strain>
    </source>
</reference>
<evidence type="ECO:0000256" key="7">
    <source>
        <dbReference type="ARBA" id="ARBA00022927"/>
    </source>
</evidence>
<dbReference type="PANTHER" id="PTHR15495:SF7">
    <property type="entry name" value="GPI INOSITOL-DEACYLASE"/>
    <property type="match status" value="1"/>
</dbReference>
<accession>A0A1C7MYC9</accession>
<keyword evidence="5 10" id="KW-0378">Hydrolase</keyword>
<dbReference type="GO" id="GO:0015031">
    <property type="term" value="P:protein transport"/>
    <property type="evidence" value="ECO:0007669"/>
    <property type="project" value="UniProtKB-KW"/>
</dbReference>
<comment type="function">
    <text evidence="10">Involved in inositol deacylation of GPI-anchored proteins which plays important roles in the quality control and ER-associated degradation of GPI-anchored proteins.</text>
</comment>
<keyword evidence="3 10" id="KW-0813">Transport</keyword>
<dbReference type="AlphaFoldDB" id="A0A1C7MYC9"/>
<dbReference type="PANTHER" id="PTHR15495">
    <property type="entry name" value="NEGATIVE REGULATOR OF VESICLE FORMATION-RELATED"/>
    <property type="match status" value="1"/>
</dbReference>
<dbReference type="OrthoDB" id="348976at2759"/>
<keyword evidence="6 10" id="KW-0256">Endoplasmic reticulum</keyword>
<dbReference type="InterPro" id="IPR012908">
    <property type="entry name" value="PGAP1-ab_dom-like"/>
</dbReference>
<feature type="transmembrane region" description="Helical" evidence="10">
    <location>
        <begin position="764"/>
        <end position="785"/>
    </location>
</feature>
<evidence type="ECO:0000256" key="5">
    <source>
        <dbReference type="ARBA" id="ARBA00022801"/>
    </source>
</evidence>
<keyword evidence="4 10" id="KW-0812">Transmembrane</keyword>
<evidence type="ECO:0000256" key="2">
    <source>
        <dbReference type="ARBA" id="ARBA00006931"/>
    </source>
</evidence>
<feature type="transmembrane region" description="Helical" evidence="10">
    <location>
        <begin position="59"/>
        <end position="82"/>
    </location>
</feature>
<dbReference type="InterPro" id="IPR029058">
    <property type="entry name" value="AB_hydrolase_fold"/>
</dbReference>
<dbReference type="GO" id="GO:0005789">
    <property type="term" value="C:endoplasmic reticulum membrane"/>
    <property type="evidence" value="ECO:0007669"/>
    <property type="project" value="UniProtKB-SubCell"/>
</dbReference>
<feature type="transmembrane region" description="Helical" evidence="10">
    <location>
        <begin position="810"/>
        <end position="833"/>
    </location>
</feature>
<feature type="region of interest" description="Disordered" evidence="11">
    <location>
        <begin position="1"/>
        <end position="47"/>
    </location>
</feature>
<feature type="transmembrane region" description="Helical" evidence="10">
    <location>
        <begin position="878"/>
        <end position="909"/>
    </location>
</feature>
<comment type="caution">
    <text evidence="14">The sequence shown here is derived from an EMBL/GenBank/DDBJ whole genome shotgun (WGS) entry which is preliminary data.</text>
</comment>
<feature type="compositionally biased region" description="Low complexity" evidence="11">
    <location>
        <begin position="32"/>
        <end position="45"/>
    </location>
</feature>
<dbReference type="GO" id="GO:0006505">
    <property type="term" value="P:GPI anchor metabolic process"/>
    <property type="evidence" value="ECO:0007669"/>
    <property type="project" value="TreeGrafter"/>
</dbReference>
<feature type="domain" description="GPI inositol-deacylase transmembrane" evidence="13">
    <location>
        <begin position="723"/>
        <end position="1039"/>
    </location>
</feature>
<evidence type="ECO:0000256" key="11">
    <source>
        <dbReference type="SAM" id="MobiDB-lite"/>
    </source>
</evidence>
<feature type="domain" description="GPI inositol-deacylase PGAP1-like alpha/beta" evidence="12">
    <location>
        <begin position="137"/>
        <end position="395"/>
    </location>
</feature>
<feature type="transmembrane region" description="Helical" evidence="10">
    <location>
        <begin position="929"/>
        <end position="952"/>
    </location>
</feature>
<dbReference type="GO" id="GO:0050185">
    <property type="term" value="F:phosphatidylinositol deacylase activity"/>
    <property type="evidence" value="ECO:0007669"/>
    <property type="project" value="TreeGrafter"/>
</dbReference>
<feature type="transmembrane region" description="Helical" evidence="10">
    <location>
        <begin position="840"/>
        <end position="858"/>
    </location>
</feature>
<evidence type="ECO:0000256" key="6">
    <source>
        <dbReference type="ARBA" id="ARBA00022824"/>
    </source>
</evidence>
<keyword evidence="9 10" id="KW-0472">Membrane</keyword>
<evidence type="ECO:0000256" key="9">
    <source>
        <dbReference type="ARBA" id="ARBA00023136"/>
    </source>
</evidence>
<protein>
    <recommendedName>
        <fullName evidence="10">GPI inositol-deacylase</fullName>
        <ecNumber evidence="10">3.1.-.-</ecNumber>
    </recommendedName>
</protein>
<evidence type="ECO:0000313" key="14">
    <source>
        <dbReference type="EMBL" id="OBZ81812.1"/>
    </source>
</evidence>
<feature type="compositionally biased region" description="Basic and acidic residues" evidence="11">
    <location>
        <begin position="1"/>
        <end position="11"/>
    </location>
</feature>
<evidence type="ECO:0000256" key="3">
    <source>
        <dbReference type="ARBA" id="ARBA00022448"/>
    </source>
</evidence>
<dbReference type="Gene3D" id="3.40.50.1820">
    <property type="entry name" value="alpha/beta hydrolase"/>
    <property type="match status" value="1"/>
</dbReference>
<evidence type="ECO:0000259" key="13">
    <source>
        <dbReference type="Pfam" id="PF25140"/>
    </source>
</evidence>
<feature type="transmembrane region" description="Helical" evidence="10">
    <location>
        <begin position="1021"/>
        <end position="1039"/>
    </location>
</feature>
<gene>
    <name evidence="14" type="primary">bst-1_1</name>
    <name evidence="14" type="ORF">A0J61_10139</name>
</gene>